<reference evidence="4" key="1">
    <citation type="journal article" date="2006" name="Proc. Natl. Acad. Sci. U.S.A.">
        <title>Genome analysis of the smallest free-living eukaryote Ostreococcus tauri unveils many unique features.</title>
        <authorList>
            <person name="Derelle E."/>
            <person name="Ferraz C."/>
            <person name="Rombauts S."/>
            <person name="Rouze P."/>
            <person name="Worden A.Z."/>
            <person name="Robbens S."/>
            <person name="Partensky F."/>
            <person name="Degroeve S."/>
            <person name="Echeynie S."/>
            <person name="Cooke R."/>
            <person name="Saeys Y."/>
            <person name="Wuyts J."/>
            <person name="Jabbari K."/>
            <person name="Bowler C."/>
            <person name="Panaud O."/>
            <person name="Piegu B."/>
            <person name="Ball S.G."/>
            <person name="Ral J.-P."/>
            <person name="Bouget F.-Y."/>
            <person name="Piganeau G."/>
            <person name="De Baets B."/>
            <person name="Picard A."/>
            <person name="Delseny M."/>
            <person name="Demaille J."/>
            <person name="Van de Peer Y."/>
            <person name="Moreau H."/>
        </authorList>
    </citation>
    <scope>NUCLEOTIDE SEQUENCE [LARGE SCALE GENOMIC DNA]</scope>
    <source>
        <strain evidence="4">OTTH 0595 / CCAP 157/2 / RCC745</strain>
    </source>
</reference>
<dbReference type="RefSeq" id="XP_003083779.2">
    <property type="nucleotide sequence ID" value="XM_003083731.2"/>
</dbReference>
<dbReference type="OrthoDB" id="2335338at2759"/>
<feature type="domain" description="UVR" evidence="2">
    <location>
        <begin position="79"/>
        <end position="114"/>
    </location>
</feature>
<dbReference type="Pfam" id="PF13474">
    <property type="entry name" value="SnoaL_3"/>
    <property type="match status" value="1"/>
</dbReference>
<dbReference type="Proteomes" id="UP000009170">
    <property type="component" value="Unassembled WGS sequence"/>
</dbReference>
<dbReference type="FunCoup" id="A0A096P8B9">
    <property type="interactions" value="374"/>
</dbReference>
<sequence length="239" mass="25604">MATAPVTLTRTTTANSRARPRAGVRARRGRAAWARARGDDDDDDDDDDGDADASTRANEGARAGGSGRGMAYVDDGGVAPTLAEYERALATAVREERYEDAATIRDVMRSISDDALRAVTEANERFYRAFRLANRDAMDAVWTDGSHAQCAHPGQSVACGKRDVMASWDIIFAGVPESQGIDVTCVDVRAHAGEGWGVVTCVEKIGVGARLTAVNVFERSEDGVWRVVVHQAHAVRAIG</sequence>
<dbReference type="Pfam" id="PF02151">
    <property type="entry name" value="UVR"/>
    <property type="match status" value="1"/>
</dbReference>
<dbReference type="EMBL" id="CAID01000017">
    <property type="protein sequence ID" value="CEG00488.1"/>
    <property type="molecule type" value="Genomic_DNA"/>
</dbReference>
<gene>
    <name evidence="3" type="ORF">OT_ostta17g00140</name>
</gene>
<evidence type="ECO:0000313" key="3">
    <source>
        <dbReference type="EMBL" id="CEG00488.1"/>
    </source>
</evidence>
<dbReference type="InterPro" id="IPR037401">
    <property type="entry name" value="SnoaL-like"/>
</dbReference>
<feature type="compositionally biased region" description="Acidic residues" evidence="1">
    <location>
        <begin position="39"/>
        <end position="51"/>
    </location>
</feature>
<name>A0A096P8B9_OSTTA</name>
<organism evidence="3 4">
    <name type="scientific">Ostreococcus tauri</name>
    <name type="common">Marine green alga</name>
    <dbReference type="NCBI Taxonomy" id="70448"/>
    <lineage>
        <taxon>Eukaryota</taxon>
        <taxon>Viridiplantae</taxon>
        <taxon>Chlorophyta</taxon>
        <taxon>Mamiellophyceae</taxon>
        <taxon>Mamiellales</taxon>
        <taxon>Bathycoccaceae</taxon>
        <taxon>Ostreococcus</taxon>
    </lineage>
</organism>
<dbReference type="InterPro" id="IPR032710">
    <property type="entry name" value="NTF2-like_dom_sf"/>
</dbReference>
<reference evidence="3 4" key="2">
    <citation type="journal article" date="2014" name="BMC Genomics">
        <title>An improved genome of the model marine alga Ostreococcus tauri unfolds by assessing Illumina de novo assemblies.</title>
        <authorList>
            <person name="Blanc-Mathieu R."/>
            <person name="Verhelst B."/>
            <person name="Derelle E."/>
            <person name="Rombauts S."/>
            <person name="Bouget F.Y."/>
            <person name="Carre I."/>
            <person name="Chateau A."/>
            <person name="Eyre-Walker A."/>
            <person name="Grimsley N."/>
            <person name="Moreau H."/>
            <person name="Piegu B."/>
            <person name="Rivals E."/>
            <person name="Schackwitz W."/>
            <person name="Van de Peer Y."/>
            <person name="Piganeau G."/>
        </authorList>
    </citation>
    <scope>NUCLEOTIDE SEQUENCE [LARGE SCALE GENOMIC DNA]</scope>
    <source>
        <strain evidence="4">OTTH 0595 / CCAP 157/2 / RCC745</strain>
    </source>
</reference>
<keyword evidence="4" id="KW-1185">Reference proteome</keyword>
<dbReference type="AlphaFoldDB" id="A0A096P8B9"/>
<comment type="caution">
    <text evidence="3">The sequence shown here is derived from an EMBL/GenBank/DDBJ whole genome shotgun (WGS) entry which is preliminary data.</text>
</comment>
<evidence type="ECO:0000259" key="2">
    <source>
        <dbReference type="PROSITE" id="PS50151"/>
    </source>
</evidence>
<proteinExistence type="predicted"/>
<dbReference type="PANTHER" id="PTHR34957">
    <property type="entry name" value="NUCLEAR TRANSPORT FACTOR 2 (NTF2) FAMILY PROTEIN"/>
    <property type="match status" value="1"/>
</dbReference>
<feature type="region of interest" description="Disordered" evidence="1">
    <location>
        <begin position="1"/>
        <end position="71"/>
    </location>
</feature>
<protein>
    <submittedName>
        <fullName evidence="3">UVR domain</fullName>
    </submittedName>
</protein>
<evidence type="ECO:0000313" key="4">
    <source>
        <dbReference type="Proteomes" id="UP000009170"/>
    </source>
</evidence>
<accession>A0A096P8B9</accession>
<dbReference type="Gene3D" id="3.10.450.50">
    <property type="match status" value="1"/>
</dbReference>
<evidence type="ECO:0000256" key="1">
    <source>
        <dbReference type="SAM" id="MobiDB-lite"/>
    </source>
</evidence>
<dbReference type="InterPro" id="IPR001943">
    <property type="entry name" value="UVR_dom"/>
</dbReference>
<feature type="compositionally biased region" description="Low complexity" evidence="1">
    <location>
        <begin position="1"/>
        <end position="14"/>
    </location>
</feature>
<dbReference type="PROSITE" id="PS50151">
    <property type="entry name" value="UVR"/>
    <property type="match status" value="1"/>
</dbReference>
<dbReference type="PANTHER" id="PTHR34957:SF1">
    <property type="entry name" value="NUCLEAR TRANSPORT FACTOR 2 (NTF2) FAMILY PROTEIN"/>
    <property type="match status" value="1"/>
</dbReference>
<dbReference type="SUPFAM" id="SSF54427">
    <property type="entry name" value="NTF2-like"/>
    <property type="match status" value="1"/>
</dbReference>
<dbReference type="InParanoid" id="A0A096P8B9"/>
<dbReference type="GeneID" id="9831232"/>
<dbReference type="KEGG" id="ota:OT_ostta17g00140"/>
<feature type="compositionally biased region" description="Basic residues" evidence="1">
    <location>
        <begin position="18"/>
        <end position="30"/>
    </location>
</feature>